<name>A0A1H2UA44_9BACL</name>
<evidence type="ECO:0000256" key="1">
    <source>
        <dbReference type="ARBA" id="ARBA00010424"/>
    </source>
</evidence>
<dbReference type="SUPFAM" id="SSF102110">
    <property type="entry name" value="(2r)-phospho-3-sulfolactate synthase ComA"/>
    <property type="match status" value="1"/>
</dbReference>
<dbReference type="AlphaFoldDB" id="A0A1H2UA44"/>
<sequence length="273" mass="30991">MDSCMGIIWNASLKDPTHSRQSKPRTTGLTMVLDKGIGLHSFRDMLQLAGEYIDFIKLGFGTAGITPIPILQEKLLLASSYDTFLYPGGTFFEVAFIQGKTSEYFHTLKQIGFTYVEISDGTIHLSEKERCYFIEEARSHSLRVITEIGKKEEHSITPINHLVHLFHQDRACGADFVIVEGRESGYNVGIYNHHGDPNISYVDQVCERVDHTHLWWECPKTPQQIILLRLLGVNANLGNICNTEILSLESLRRGLRSDTFFTFTTPLEKDLVR</sequence>
<dbReference type="InterPro" id="IPR036112">
    <property type="entry name" value="ComA_synth_sf"/>
</dbReference>
<dbReference type="EMBL" id="FNNQ01000004">
    <property type="protein sequence ID" value="SDW53062.1"/>
    <property type="molecule type" value="Genomic_DNA"/>
</dbReference>
<dbReference type="STRING" id="1048340.SAMN05444487_10447"/>
<gene>
    <name evidence="2" type="ORF">SAMN05444487_10447</name>
</gene>
<evidence type="ECO:0000313" key="3">
    <source>
        <dbReference type="Proteomes" id="UP000198534"/>
    </source>
</evidence>
<dbReference type="Gene3D" id="3.20.20.70">
    <property type="entry name" value="Aldolase class I"/>
    <property type="match status" value="1"/>
</dbReference>
<keyword evidence="3" id="KW-1185">Reference proteome</keyword>
<proteinExistence type="inferred from homology"/>
<comment type="similarity">
    <text evidence="1">Belongs to the phosphosulfolactate synthase family.</text>
</comment>
<dbReference type="OrthoDB" id="7809088at2"/>
<reference evidence="2 3" key="1">
    <citation type="submission" date="2016-10" db="EMBL/GenBank/DDBJ databases">
        <authorList>
            <person name="de Groot N.N."/>
        </authorList>
    </citation>
    <scope>NUCLEOTIDE SEQUENCE [LARGE SCALE GENOMIC DNA]</scope>
    <source>
        <strain evidence="2 3">DSM 45610</strain>
    </source>
</reference>
<organism evidence="2 3">
    <name type="scientific">Marininema mesophilum</name>
    <dbReference type="NCBI Taxonomy" id="1048340"/>
    <lineage>
        <taxon>Bacteria</taxon>
        <taxon>Bacillati</taxon>
        <taxon>Bacillota</taxon>
        <taxon>Bacilli</taxon>
        <taxon>Bacillales</taxon>
        <taxon>Thermoactinomycetaceae</taxon>
        <taxon>Marininema</taxon>
    </lineage>
</organism>
<dbReference type="Proteomes" id="UP000198534">
    <property type="component" value="Unassembled WGS sequence"/>
</dbReference>
<dbReference type="Pfam" id="PF02679">
    <property type="entry name" value="ComA"/>
    <property type="match status" value="1"/>
</dbReference>
<accession>A0A1H2UA44</accession>
<evidence type="ECO:0000313" key="2">
    <source>
        <dbReference type="EMBL" id="SDW53062.1"/>
    </source>
</evidence>
<dbReference type="PANTHER" id="PTHR48413:SF1">
    <property type="entry name" value="PROTEIN HEAT-STRESS-ASSOCIATED 32"/>
    <property type="match status" value="1"/>
</dbReference>
<protein>
    <submittedName>
        <fullName evidence="2">Phosphosulfolactate synthase</fullName>
    </submittedName>
</protein>
<dbReference type="InterPro" id="IPR013785">
    <property type="entry name" value="Aldolase_TIM"/>
</dbReference>
<dbReference type="InterPro" id="IPR003830">
    <property type="entry name" value="ComA_synth"/>
</dbReference>
<dbReference type="PANTHER" id="PTHR48413">
    <property type="match status" value="1"/>
</dbReference>
<dbReference type="RefSeq" id="WP_091737202.1">
    <property type="nucleotide sequence ID" value="NZ_FNNQ01000004.1"/>
</dbReference>